<sequence>MKESFGLKDDLIMEEIKQFYLEMRLKSCLKTDCEKEILDQFREIMKKHFPSLISFMQKIKLSRLERIQRNKMRLDKQFEFLRVRLNGGLVNELLVLDLLEDVQRKKIIESASKSLKEEMIVNRNIPRKPDGKDFGPLWFSDTRLVMKTEKNELTIDRDCLKETKDVPIALSTCDASISDHSVKTSSAAADEFANKKQLDSNVVEEKPTKCVVENCTDFVNGYLQLVSEVPIPTIGTEQENSNSEEICLKLKLDGVLNEYESSERCIPPSDDIEYVSSTTASTSSCRRIQTRTRYKYLTELENPRKRKETEKRRSNEIGDDSSSSNYRFQRRLRSQSRNSNAEPLSVRTTRSKRKTRKLSTSSSSSGYSASSKKLQLEAPAPTLNRSITSIDSKSEESSTEQQKIRLAGGWSGTPPLDEELSKYHTPAQQISKCSEEAALESSAPRTGIKRKLYEDEQPISDNPKSKRVQVKDLSVRKRRLASVMETLQKHSEKLRIVNPVFSEHCEKLDLCLQRVLRSHHKQSKSANDSEG</sequence>
<name>E9HEA6_DAPPU</name>
<evidence type="ECO:0000313" key="3">
    <source>
        <dbReference type="Proteomes" id="UP000000305"/>
    </source>
</evidence>
<evidence type="ECO:0000313" key="2">
    <source>
        <dbReference type="EMBL" id="EFX69899.1"/>
    </source>
</evidence>
<reference evidence="2 3" key="1">
    <citation type="journal article" date="2011" name="Science">
        <title>The ecoresponsive genome of Daphnia pulex.</title>
        <authorList>
            <person name="Colbourne J.K."/>
            <person name="Pfrender M.E."/>
            <person name="Gilbert D."/>
            <person name="Thomas W.K."/>
            <person name="Tucker A."/>
            <person name="Oakley T.H."/>
            <person name="Tokishita S."/>
            <person name="Aerts A."/>
            <person name="Arnold G.J."/>
            <person name="Basu M.K."/>
            <person name="Bauer D.J."/>
            <person name="Caceres C.E."/>
            <person name="Carmel L."/>
            <person name="Casola C."/>
            <person name="Choi J.H."/>
            <person name="Detter J.C."/>
            <person name="Dong Q."/>
            <person name="Dusheyko S."/>
            <person name="Eads B.D."/>
            <person name="Frohlich T."/>
            <person name="Geiler-Samerotte K.A."/>
            <person name="Gerlach D."/>
            <person name="Hatcher P."/>
            <person name="Jogdeo S."/>
            <person name="Krijgsveld J."/>
            <person name="Kriventseva E.V."/>
            <person name="Kultz D."/>
            <person name="Laforsch C."/>
            <person name="Lindquist E."/>
            <person name="Lopez J."/>
            <person name="Manak J.R."/>
            <person name="Muller J."/>
            <person name="Pangilinan J."/>
            <person name="Patwardhan R.P."/>
            <person name="Pitluck S."/>
            <person name="Pritham E.J."/>
            <person name="Rechtsteiner A."/>
            <person name="Rho M."/>
            <person name="Rogozin I.B."/>
            <person name="Sakarya O."/>
            <person name="Salamov A."/>
            <person name="Schaack S."/>
            <person name="Shapiro H."/>
            <person name="Shiga Y."/>
            <person name="Skalitzky C."/>
            <person name="Smith Z."/>
            <person name="Souvorov A."/>
            <person name="Sung W."/>
            <person name="Tang Z."/>
            <person name="Tsuchiya D."/>
            <person name="Tu H."/>
            <person name="Vos H."/>
            <person name="Wang M."/>
            <person name="Wolf Y.I."/>
            <person name="Yamagata H."/>
            <person name="Yamada T."/>
            <person name="Ye Y."/>
            <person name="Shaw J.R."/>
            <person name="Andrews J."/>
            <person name="Crease T.J."/>
            <person name="Tang H."/>
            <person name="Lucas S.M."/>
            <person name="Robertson H.M."/>
            <person name="Bork P."/>
            <person name="Koonin E.V."/>
            <person name="Zdobnov E.M."/>
            <person name="Grigoriev I.V."/>
            <person name="Lynch M."/>
            <person name="Boore J.L."/>
        </authorList>
    </citation>
    <scope>NUCLEOTIDE SEQUENCE [LARGE SCALE GENOMIC DNA]</scope>
</reference>
<accession>E9HEA6</accession>
<keyword evidence="3" id="KW-1185">Reference proteome</keyword>
<dbReference type="KEGG" id="dpx:DAPPUDRAFT_257836"/>
<feature type="region of interest" description="Disordered" evidence="1">
    <location>
        <begin position="296"/>
        <end position="415"/>
    </location>
</feature>
<evidence type="ECO:0000256" key="1">
    <source>
        <dbReference type="SAM" id="MobiDB-lite"/>
    </source>
</evidence>
<dbReference type="AlphaFoldDB" id="E9HEA6"/>
<dbReference type="HOGENOM" id="CLU_513158_0_0_1"/>
<proteinExistence type="predicted"/>
<dbReference type="EMBL" id="GL732628">
    <property type="protein sequence ID" value="EFX69899.1"/>
    <property type="molecule type" value="Genomic_DNA"/>
</dbReference>
<feature type="compositionally biased region" description="Low complexity" evidence="1">
    <location>
        <begin position="335"/>
        <end position="348"/>
    </location>
</feature>
<feature type="compositionally biased region" description="Low complexity" evidence="1">
    <location>
        <begin position="358"/>
        <end position="373"/>
    </location>
</feature>
<dbReference type="Proteomes" id="UP000000305">
    <property type="component" value="Unassembled WGS sequence"/>
</dbReference>
<dbReference type="InParanoid" id="E9HEA6"/>
<gene>
    <name evidence="2" type="ORF">DAPPUDRAFT_257836</name>
</gene>
<protein>
    <submittedName>
        <fullName evidence="2">Uncharacterized protein</fullName>
    </submittedName>
</protein>
<dbReference type="OrthoDB" id="6361113at2759"/>
<feature type="compositionally biased region" description="Basic and acidic residues" evidence="1">
    <location>
        <begin position="296"/>
        <end position="316"/>
    </location>
</feature>
<organism evidence="2 3">
    <name type="scientific">Daphnia pulex</name>
    <name type="common">Water flea</name>
    <dbReference type="NCBI Taxonomy" id="6669"/>
    <lineage>
        <taxon>Eukaryota</taxon>
        <taxon>Metazoa</taxon>
        <taxon>Ecdysozoa</taxon>
        <taxon>Arthropoda</taxon>
        <taxon>Crustacea</taxon>
        <taxon>Branchiopoda</taxon>
        <taxon>Diplostraca</taxon>
        <taxon>Cladocera</taxon>
        <taxon>Anomopoda</taxon>
        <taxon>Daphniidae</taxon>
        <taxon>Daphnia</taxon>
    </lineage>
</organism>